<evidence type="ECO:0000256" key="12">
    <source>
        <dbReference type="SAM" id="MobiDB-lite"/>
    </source>
</evidence>
<dbReference type="PANTHER" id="PTHR33478:SF1">
    <property type="entry name" value="EXTRACELLULAR METALLOPROTEINASE MEP"/>
    <property type="match status" value="1"/>
</dbReference>
<keyword evidence="10 15" id="KW-0482">Metalloprotease</keyword>
<evidence type="ECO:0000259" key="13">
    <source>
        <dbReference type="Pfam" id="PF02225"/>
    </source>
</evidence>
<dbReference type="SUPFAM" id="SSF55486">
    <property type="entry name" value="Metalloproteases ('zincins'), catalytic domain"/>
    <property type="match status" value="1"/>
</dbReference>
<feature type="domain" description="PA" evidence="13">
    <location>
        <begin position="425"/>
        <end position="509"/>
    </location>
</feature>
<dbReference type="Gene3D" id="1.10.390.10">
    <property type="entry name" value="Neutral Protease Domain 2"/>
    <property type="match status" value="1"/>
</dbReference>
<evidence type="ECO:0000256" key="4">
    <source>
        <dbReference type="ARBA" id="ARBA00022525"/>
    </source>
</evidence>
<keyword evidence="6" id="KW-0479">Metal-binding</keyword>
<dbReference type="InterPro" id="IPR011096">
    <property type="entry name" value="FTP_domain"/>
</dbReference>
<evidence type="ECO:0000256" key="3">
    <source>
        <dbReference type="ARBA" id="ARBA00006006"/>
    </source>
</evidence>
<dbReference type="Gene3D" id="3.10.170.10">
    <property type="match status" value="1"/>
</dbReference>
<sequence length="759" mass="80643">MNKNKLIGLLVFGCAMNTQVSVAESTLSTSIVSAEAYLSSHANELGFSESDMADAQVLSSYVTKHNGMRHIVFRQYVNGIEVNQADVQINLDKNNQLINVHSQFIDGAASKSNSLDINIAADEAILLAAQYLNITTSMPSYRMTDVVGLNQSAEFAGQGISKQSIPVKLVYQVDANKLPVLTWDMQIVEGQNWWNIQVDVKTGKIIGQSNWSAHASYDVIPFPNESPATNGFQLETEVDPHDLTASPFGWHDTNGTAGAEFTDTRGNNVFAQDDLDGNNSGGSRPDGGVALEFDYPWNPAVNPDEEQNLDAAIVNLFYWNNIIHDVMYQYGFDEAAGNFQENNYGNAGNASDAVNADAQDGSGTNNASFGTPPDGGNPRMQMFYFNAPPGLFVTAPLSIEGQYTAGGASFGAAYTQAGISGVVELVDDGLDTGSDGCTALSGFTPGSVALIDRGACEFGLKVLNAENAGAIAAIVVNNAGDGVISMGGGDNGDSVGITALMVGQSDGDLIKAELANDVNVELKKIGIDRDSDLDNGIIIHEYGHGISNRLTGGPGAASCLQNSEQMGEGWSDFFTLVMTAVPGDTGEQLRPIGTYAGNNTSGIRTFPYTTSMVENQHTFISVADAIQIDDSISPHLVGSVWAEMLWEVYWLLVDEYGYDADLYNGTGGNNLALQLVIDGLKIQQCSPGFVNGRDAILQADQVNNAGANQCEIWTAFAKRGLGEGASSGSNFSLDDEVESFVVPVAACVDSDLIFEDGFE</sequence>
<dbReference type="InterPro" id="IPR027268">
    <property type="entry name" value="Peptidase_M4/M1_CTD_sf"/>
</dbReference>
<evidence type="ECO:0000256" key="7">
    <source>
        <dbReference type="ARBA" id="ARBA00022729"/>
    </source>
</evidence>
<name>A0A3B0WH19_9ZZZZ</name>
<evidence type="ECO:0000313" key="15">
    <source>
        <dbReference type="EMBL" id="VAW43776.1"/>
    </source>
</evidence>
<protein>
    <submittedName>
        <fullName evidence="15">Metalloprotease MEP2</fullName>
    </submittedName>
</protein>
<dbReference type="EMBL" id="UOFA01000031">
    <property type="protein sequence ID" value="VAW43776.1"/>
    <property type="molecule type" value="Genomic_DNA"/>
</dbReference>
<dbReference type="Pfam" id="PF02128">
    <property type="entry name" value="Peptidase_M36"/>
    <property type="match status" value="1"/>
</dbReference>
<dbReference type="InterPro" id="IPR001842">
    <property type="entry name" value="Peptidase_M36"/>
</dbReference>
<evidence type="ECO:0000256" key="8">
    <source>
        <dbReference type="ARBA" id="ARBA00022801"/>
    </source>
</evidence>
<evidence type="ECO:0000259" key="14">
    <source>
        <dbReference type="Pfam" id="PF07504"/>
    </source>
</evidence>
<evidence type="ECO:0000256" key="11">
    <source>
        <dbReference type="ARBA" id="ARBA00023145"/>
    </source>
</evidence>
<dbReference type="GO" id="GO:0006508">
    <property type="term" value="P:proteolysis"/>
    <property type="evidence" value="ECO:0007669"/>
    <property type="project" value="UniProtKB-KW"/>
</dbReference>
<evidence type="ECO:0000256" key="5">
    <source>
        <dbReference type="ARBA" id="ARBA00022670"/>
    </source>
</evidence>
<gene>
    <name evidence="15" type="ORF">MNBD_GAMMA02-692</name>
</gene>
<dbReference type="CDD" id="cd09596">
    <property type="entry name" value="M36"/>
    <property type="match status" value="1"/>
</dbReference>
<dbReference type="Pfam" id="PF02225">
    <property type="entry name" value="PA"/>
    <property type="match status" value="1"/>
</dbReference>
<comment type="subcellular location">
    <subcellularLocation>
        <location evidence="2">Secreted</location>
    </subcellularLocation>
</comment>
<dbReference type="InterPro" id="IPR046450">
    <property type="entry name" value="PA_dom_sf"/>
</dbReference>
<dbReference type="Gene3D" id="3.50.30.30">
    <property type="match status" value="1"/>
</dbReference>
<comment type="cofactor">
    <cofactor evidence="1">
        <name>Zn(2+)</name>
        <dbReference type="ChEBI" id="CHEBI:29105"/>
    </cofactor>
</comment>
<dbReference type="InterPro" id="IPR003137">
    <property type="entry name" value="PA_domain"/>
</dbReference>
<reference evidence="15" key="1">
    <citation type="submission" date="2018-06" db="EMBL/GenBank/DDBJ databases">
        <authorList>
            <person name="Zhirakovskaya E."/>
        </authorList>
    </citation>
    <scope>NUCLEOTIDE SEQUENCE</scope>
</reference>
<dbReference type="PANTHER" id="PTHR33478">
    <property type="entry name" value="EXTRACELLULAR METALLOPROTEINASE MEP"/>
    <property type="match status" value="1"/>
</dbReference>
<dbReference type="InterPro" id="IPR050371">
    <property type="entry name" value="Fungal_virulence_M36"/>
</dbReference>
<proteinExistence type="inferred from homology"/>
<keyword evidence="9" id="KW-0862">Zinc</keyword>
<keyword evidence="4" id="KW-0964">Secreted</keyword>
<keyword evidence="5 15" id="KW-0645">Protease</keyword>
<feature type="region of interest" description="Disordered" evidence="12">
    <location>
        <begin position="350"/>
        <end position="373"/>
    </location>
</feature>
<dbReference type="GO" id="GO:0004222">
    <property type="term" value="F:metalloendopeptidase activity"/>
    <property type="evidence" value="ECO:0007669"/>
    <property type="project" value="InterPro"/>
</dbReference>
<dbReference type="Pfam" id="PF07504">
    <property type="entry name" value="FTP"/>
    <property type="match status" value="1"/>
</dbReference>
<keyword evidence="8" id="KW-0378">Hydrolase</keyword>
<keyword evidence="7" id="KW-0732">Signal</keyword>
<organism evidence="15">
    <name type="scientific">hydrothermal vent metagenome</name>
    <dbReference type="NCBI Taxonomy" id="652676"/>
    <lineage>
        <taxon>unclassified sequences</taxon>
        <taxon>metagenomes</taxon>
        <taxon>ecological metagenomes</taxon>
    </lineage>
</organism>
<dbReference type="CDD" id="cd04818">
    <property type="entry name" value="PA_subtilisin_1"/>
    <property type="match status" value="1"/>
</dbReference>
<feature type="domain" description="FTP" evidence="14">
    <location>
        <begin position="55"/>
        <end position="104"/>
    </location>
</feature>
<dbReference type="GO" id="GO:0008270">
    <property type="term" value="F:zinc ion binding"/>
    <property type="evidence" value="ECO:0007669"/>
    <property type="project" value="InterPro"/>
</dbReference>
<evidence type="ECO:0000256" key="1">
    <source>
        <dbReference type="ARBA" id="ARBA00001947"/>
    </source>
</evidence>
<dbReference type="SUPFAM" id="SSF52025">
    <property type="entry name" value="PA domain"/>
    <property type="match status" value="1"/>
</dbReference>
<keyword evidence="11" id="KW-0865">Zymogen</keyword>
<evidence type="ECO:0000256" key="2">
    <source>
        <dbReference type="ARBA" id="ARBA00004613"/>
    </source>
</evidence>
<accession>A0A3B0WH19</accession>
<dbReference type="PRINTS" id="PR00999">
    <property type="entry name" value="FUNGALYSIN"/>
</dbReference>
<evidence type="ECO:0000256" key="6">
    <source>
        <dbReference type="ARBA" id="ARBA00022723"/>
    </source>
</evidence>
<comment type="similarity">
    <text evidence="3">Belongs to the peptidase M36 family.</text>
</comment>
<evidence type="ECO:0000256" key="10">
    <source>
        <dbReference type="ARBA" id="ARBA00023049"/>
    </source>
</evidence>
<evidence type="ECO:0000256" key="9">
    <source>
        <dbReference type="ARBA" id="ARBA00022833"/>
    </source>
</evidence>
<dbReference type="AlphaFoldDB" id="A0A3B0WH19"/>
<dbReference type="GO" id="GO:0005615">
    <property type="term" value="C:extracellular space"/>
    <property type="evidence" value="ECO:0007669"/>
    <property type="project" value="InterPro"/>
</dbReference>